<dbReference type="Pfam" id="PF04073">
    <property type="entry name" value="tRNA_edit"/>
    <property type="match status" value="1"/>
</dbReference>
<dbReference type="PANTHER" id="PTHR30411">
    <property type="entry name" value="CYTOPLASMIC PROTEIN"/>
    <property type="match status" value="1"/>
</dbReference>
<reference evidence="2" key="1">
    <citation type="submission" date="2021-06" db="EMBL/GenBank/DDBJ databases">
        <title>Updating the genus Pseudomonas: Description of 43 new species and partition of the Pseudomonas putida group.</title>
        <authorList>
            <person name="Girard L."/>
            <person name="Lood C."/>
            <person name="Vandamme P."/>
            <person name="Rokni-Zadeh H."/>
            <person name="Van Noort V."/>
            <person name="Hofte M."/>
            <person name="Lavigne R."/>
            <person name="De Mot R."/>
        </authorList>
    </citation>
    <scope>NUCLEOTIDE SEQUENCE</scope>
    <source>
        <strain evidence="2">SWRI103</strain>
    </source>
</reference>
<dbReference type="PANTHER" id="PTHR30411:SF9">
    <property type="entry name" value="MULTIFUNCTIONAL SER_THR-TRNA DEACYLASE PROXP-Y"/>
    <property type="match status" value="1"/>
</dbReference>
<evidence type="ECO:0000313" key="2">
    <source>
        <dbReference type="EMBL" id="MBV4454723.1"/>
    </source>
</evidence>
<evidence type="ECO:0000313" key="3">
    <source>
        <dbReference type="Proteomes" id="UP001048976"/>
    </source>
</evidence>
<feature type="domain" description="YbaK/aminoacyl-tRNA synthetase-associated" evidence="1">
    <location>
        <begin position="30"/>
        <end position="146"/>
    </location>
</feature>
<protein>
    <submittedName>
        <fullName evidence="2">YbaK/prolyl-tRNA synthetase associated domain-containing protein</fullName>
    </submittedName>
</protein>
<dbReference type="CDD" id="cd04336">
    <property type="entry name" value="YeaK"/>
    <property type="match status" value="1"/>
</dbReference>
<gene>
    <name evidence="2" type="ORF">KVG91_19220</name>
</gene>
<dbReference type="RefSeq" id="WP_169378566.1">
    <property type="nucleotide sequence ID" value="NZ_JAHSTY010000002.1"/>
</dbReference>
<dbReference type="InterPro" id="IPR036754">
    <property type="entry name" value="YbaK/aa-tRNA-synt-asso_dom_sf"/>
</dbReference>
<evidence type="ECO:0000259" key="1">
    <source>
        <dbReference type="Pfam" id="PF04073"/>
    </source>
</evidence>
<comment type="caution">
    <text evidence="2">The sequence shown here is derived from an EMBL/GenBank/DDBJ whole genome shotgun (WGS) entry which is preliminary data.</text>
</comment>
<organism evidence="2 3">
    <name type="scientific">Pseudomonas azadiae</name>
    <dbReference type="NCBI Taxonomy" id="2843612"/>
    <lineage>
        <taxon>Bacteria</taxon>
        <taxon>Pseudomonadati</taxon>
        <taxon>Pseudomonadota</taxon>
        <taxon>Gammaproteobacteria</taxon>
        <taxon>Pseudomonadales</taxon>
        <taxon>Pseudomonadaceae</taxon>
        <taxon>Pseudomonas</taxon>
    </lineage>
</organism>
<dbReference type="InterPro" id="IPR044786">
    <property type="entry name" value="PROXY"/>
</dbReference>
<dbReference type="InterPro" id="IPR007214">
    <property type="entry name" value="YbaK/aa-tRNA-synth-assoc-dom"/>
</dbReference>
<dbReference type="SUPFAM" id="SSF55826">
    <property type="entry name" value="YbaK/ProRS associated domain"/>
    <property type="match status" value="1"/>
</dbReference>
<keyword evidence="3" id="KW-1185">Reference proteome</keyword>
<dbReference type="EMBL" id="JAHSTY010000002">
    <property type="protein sequence ID" value="MBV4454723.1"/>
    <property type="molecule type" value="Genomic_DNA"/>
</dbReference>
<sequence>MHPMFDRLVALLDARSASYRVLMHDAEGQSARVAEIRGTEPGQGAKAMLCSLKGKAGPYALVILPGDQKLDMKKVGAALGGKKAELVKAETAMELTGCRIGAIPPFVFDERIQLIVDPGLTTGYAEIAFNAGRLDASMVLDTQDYLAIARPRLLDISQAQ</sequence>
<proteinExistence type="predicted"/>
<dbReference type="Proteomes" id="UP001048976">
    <property type="component" value="Unassembled WGS sequence"/>
</dbReference>
<name>A0ABS6P2M9_9PSED</name>
<dbReference type="Gene3D" id="3.90.960.10">
    <property type="entry name" value="YbaK/aminoacyl-tRNA synthetase-associated domain"/>
    <property type="match status" value="1"/>
</dbReference>
<accession>A0ABS6P2M9</accession>